<evidence type="ECO:0000256" key="8">
    <source>
        <dbReference type="SAM" id="MobiDB-lite"/>
    </source>
</evidence>
<keyword evidence="5" id="KW-0507">mRNA processing</keyword>
<keyword evidence="6" id="KW-0539">Nucleus</keyword>
<reference evidence="10 11" key="1">
    <citation type="journal article" date="2019" name="Mol. Ecol. Resour.">
        <title>Chromosome-level genome assembly of Triplophysa tibetana, a fish adapted to the harsh high-altitude environment of the Tibetan Plateau.</title>
        <authorList>
            <person name="Yang X."/>
            <person name="Liu H."/>
            <person name="Ma Z."/>
            <person name="Zou Y."/>
            <person name="Zou M."/>
            <person name="Mao Y."/>
            <person name="Li X."/>
            <person name="Wang H."/>
            <person name="Chen T."/>
            <person name="Wang W."/>
            <person name="Yang R."/>
        </authorList>
    </citation>
    <scope>NUCLEOTIDE SEQUENCE [LARGE SCALE GENOMIC DNA]</scope>
    <source>
        <strain evidence="10">TTIB1903HZAU</strain>
        <tissue evidence="10">Muscle</tissue>
    </source>
</reference>
<evidence type="ECO:0000259" key="9">
    <source>
        <dbReference type="Pfam" id="PF05182"/>
    </source>
</evidence>
<accession>A0A5A9NH55</accession>
<feature type="compositionally biased region" description="Basic and acidic residues" evidence="8">
    <location>
        <begin position="374"/>
        <end position="394"/>
    </location>
</feature>
<protein>
    <recommendedName>
        <fullName evidence="3">Pre-mRNA 3'-end-processing factor FIP1</fullName>
    </recommendedName>
    <alternativeName>
        <fullName evidence="7">FIP1-like 1 protein</fullName>
    </alternativeName>
</protein>
<dbReference type="PANTHER" id="PTHR13484">
    <property type="entry name" value="FIP1-LIKE 1 PROTEIN"/>
    <property type="match status" value="1"/>
</dbReference>
<comment type="similarity">
    <text evidence="2">Belongs to the FIP1 family.</text>
</comment>
<evidence type="ECO:0000256" key="7">
    <source>
        <dbReference type="ARBA" id="ARBA00031816"/>
    </source>
</evidence>
<feature type="domain" description="Pre-mRNA polyadenylation factor Fip1" evidence="9">
    <location>
        <begin position="115"/>
        <end position="153"/>
    </location>
</feature>
<dbReference type="AlphaFoldDB" id="A0A5A9NH55"/>
<evidence type="ECO:0000256" key="4">
    <source>
        <dbReference type="ARBA" id="ARBA00022553"/>
    </source>
</evidence>
<dbReference type="InterPro" id="IPR051187">
    <property type="entry name" value="Pre-mRNA_3'-end_processing_reg"/>
</dbReference>
<proteinExistence type="inferred from homology"/>
<dbReference type="Pfam" id="PF05182">
    <property type="entry name" value="Fip1"/>
    <property type="match status" value="1"/>
</dbReference>
<feature type="region of interest" description="Disordered" evidence="8">
    <location>
        <begin position="327"/>
        <end position="459"/>
    </location>
</feature>
<dbReference type="Proteomes" id="UP000324632">
    <property type="component" value="Chromosome 18"/>
</dbReference>
<dbReference type="PANTHER" id="PTHR13484:SF9">
    <property type="entry name" value="PRE-MRNA 3'-END-PROCESSING FACTOR FIP1"/>
    <property type="match status" value="1"/>
</dbReference>
<dbReference type="InterPro" id="IPR007854">
    <property type="entry name" value="Fip1_dom"/>
</dbReference>
<feature type="compositionally biased region" description="Basic residues" evidence="8">
    <location>
        <begin position="407"/>
        <end position="417"/>
    </location>
</feature>
<evidence type="ECO:0000256" key="5">
    <source>
        <dbReference type="ARBA" id="ARBA00022664"/>
    </source>
</evidence>
<sequence length="459" mass="51828">MSTAEVEKKADESADDETDWLYGDDNFAEEETTEKEVFSALIGDLDGFHGLNYQESESESEDDVCVTIGDIKRGSQNLSLGSGSINLNIKTSVSGSKSRALEVDAEGNLLEATGETFEEKAWRKPGADLSDYFNYGFNEDSWKVYCDKQRRLRMNLEILSLGSSNKIMVHPNPSESELSSVLSRKSSGSINVIGGQTATISRVEGRRRHSADENNIQVVSEQSSDTKLPSPKLLPFFPPNIPPPPFPPPSISNVPPLIPLPPPGFSLPPGGPPPLIPSGRLLGGYDGRSAPPFPFPPGVYPPPVGMGSWPAAIDSSKPWEYYGHHHKEWEREKTRDKGRERERERYREADRDQSPSLQDHRSEEERPSRHRDHSHYSRERNRESSGRDGESDRRRERRHRDRSERHRSSHSGSSKRRHDSDDADSHRRHRHKSSRHNHESMEPSEEHSMDQENQSEATE</sequence>
<feature type="compositionally biased region" description="Basic and acidic residues" evidence="8">
    <location>
        <begin position="436"/>
        <end position="450"/>
    </location>
</feature>
<evidence type="ECO:0000313" key="11">
    <source>
        <dbReference type="Proteomes" id="UP000324632"/>
    </source>
</evidence>
<evidence type="ECO:0000256" key="3">
    <source>
        <dbReference type="ARBA" id="ARBA00017456"/>
    </source>
</evidence>
<keyword evidence="11" id="KW-1185">Reference proteome</keyword>
<comment type="caution">
    <text evidence="10">The sequence shown here is derived from an EMBL/GenBank/DDBJ whole genome shotgun (WGS) entry which is preliminary data.</text>
</comment>
<dbReference type="GO" id="GO:0005847">
    <property type="term" value="C:mRNA cleavage and polyadenylation specificity factor complex"/>
    <property type="evidence" value="ECO:0007669"/>
    <property type="project" value="TreeGrafter"/>
</dbReference>
<feature type="compositionally biased region" description="Basic and acidic residues" evidence="8">
    <location>
        <begin position="327"/>
        <end position="367"/>
    </location>
</feature>
<organism evidence="10 11">
    <name type="scientific">Triplophysa tibetana</name>
    <dbReference type="NCBI Taxonomy" id="1572043"/>
    <lineage>
        <taxon>Eukaryota</taxon>
        <taxon>Metazoa</taxon>
        <taxon>Chordata</taxon>
        <taxon>Craniata</taxon>
        <taxon>Vertebrata</taxon>
        <taxon>Euteleostomi</taxon>
        <taxon>Actinopterygii</taxon>
        <taxon>Neopterygii</taxon>
        <taxon>Teleostei</taxon>
        <taxon>Ostariophysi</taxon>
        <taxon>Cypriniformes</taxon>
        <taxon>Nemacheilidae</taxon>
        <taxon>Triplophysa</taxon>
    </lineage>
</organism>
<evidence type="ECO:0000256" key="1">
    <source>
        <dbReference type="ARBA" id="ARBA00004123"/>
    </source>
</evidence>
<evidence type="ECO:0000256" key="6">
    <source>
        <dbReference type="ARBA" id="ARBA00023242"/>
    </source>
</evidence>
<comment type="subcellular location">
    <subcellularLocation>
        <location evidence="1">Nucleus</location>
    </subcellularLocation>
</comment>
<evidence type="ECO:0000313" key="10">
    <source>
        <dbReference type="EMBL" id="KAA0708698.1"/>
    </source>
</evidence>
<gene>
    <name evidence="10" type="ORF">E1301_Tti008048</name>
</gene>
<dbReference type="GO" id="GO:0006397">
    <property type="term" value="P:mRNA processing"/>
    <property type="evidence" value="ECO:0007669"/>
    <property type="project" value="UniProtKB-KW"/>
</dbReference>
<feature type="compositionally biased region" description="Basic residues" evidence="8">
    <location>
        <begin position="426"/>
        <end position="435"/>
    </location>
</feature>
<dbReference type="EMBL" id="SOYY01000018">
    <property type="protein sequence ID" value="KAA0708698.1"/>
    <property type="molecule type" value="Genomic_DNA"/>
</dbReference>
<keyword evidence="4" id="KW-0597">Phosphoprotein</keyword>
<evidence type="ECO:0000256" key="2">
    <source>
        <dbReference type="ARBA" id="ARBA00007459"/>
    </source>
</evidence>
<name>A0A5A9NH55_9TELE</name>
<feature type="region of interest" description="Disordered" evidence="8">
    <location>
        <begin position="1"/>
        <end position="26"/>
    </location>
</feature>
<feature type="compositionally biased region" description="Basic and acidic residues" evidence="8">
    <location>
        <begin position="1"/>
        <end position="12"/>
    </location>
</feature>